<comment type="caution">
    <text evidence="1">The sequence shown here is derived from an EMBL/GenBank/DDBJ whole genome shotgun (WGS) entry which is preliminary data.</text>
</comment>
<sequence length="33" mass="3732">MARKGSKWLHQGTYPTLIDQTLMDSIELEGKSP</sequence>
<evidence type="ECO:0000313" key="1">
    <source>
        <dbReference type="EMBL" id="CAF4704441.1"/>
    </source>
</evidence>
<dbReference type="EMBL" id="CAJOBP010035076">
    <property type="protein sequence ID" value="CAF4704441.1"/>
    <property type="molecule type" value="Genomic_DNA"/>
</dbReference>
<gene>
    <name evidence="1" type="ORF">UJA718_LOCUS36409</name>
</gene>
<feature type="non-terminal residue" evidence="1">
    <location>
        <position position="33"/>
    </location>
</feature>
<dbReference type="AlphaFoldDB" id="A0A821IGV7"/>
<organism evidence="1 2">
    <name type="scientific">Rotaria socialis</name>
    <dbReference type="NCBI Taxonomy" id="392032"/>
    <lineage>
        <taxon>Eukaryota</taxon>
        <taxon>Metazoa</taxon>
        <taxon>Spiralia</taxon>
        <taxon>Gnathifera</taxon>
        <taxon>Rotifera</taxon>
        <taxon>Eurotatoria</taxon>
        <taxon>Bdelloidea</taxon>
        <taxon>Philodinida</taxon>
        <taxon>Philodinidae</taxon>
        <taxon>Rotaria</taxon>
    </lineage>
</organism>
<evidence type="ECO:0000313" key="2">
    <source>
        <dbReference type="Proteomes" id="UP000663873"/>
    </source>
</evidence>
<dbReference type="Proteomes" id="UP000663873">
    <property type="component" value="Unassembled WGS sequence"/>
</dbReference>
<reference evidence="1" key="1">
    <citation type="submission" date="2021-02" db="EMBL/GenBank/DDBJ databases">
        <authorList>
            <person name="Nowell W R."/>
        </authorList>
    </citation>
    <scope>NUCLEOTIDE SEQUENCE</scope>
</reference>
<name>A0A821IGV7_9BILA</name>
<keyword evidence="2" id="KW-1185">Reference proteome</keyword>
<accession>A0A821IGV7</accession>
<protein>
    <submittedName>
        <fullName evidence="1">Uncharacterized protein</fullName>
    </submittedName>
</protein>
<proteinExistence type="predicted"/>